<dbReference type="EMBL" id="JBHSPR010000097">
    <property type="protein sequence ID" value="MFC6023592.1"/>
    <property type="molecule type" value="Genomic_DNA"/>
</dbReference>
<sequence length="220" mass="24116">MAIGSLDDVSHRYYEYISDGKVDMLLAQVDPGFSSKRAGEVSFDLKVVGGKRSVERSGPDRYARLERVMRYLDDHGDVGTVDEPGQYFRGILPMAWGPMRTEEGSDLLYFGGRSERTIVGLGGSLHHHIGAQPTDCRGTMRSSMPVLLRGLVEGEDQVPHDDPEALGLVHRANARLGGVTQKLEFVAKRLLHGPSPYPELDGGNERWVLLGSPLYVAQAG</sequence>
<gene>
    <name evidence="1" type="ORF">ACFP2T_46485</name>
</gene>
<evidence type="ECO:0000313" key="1">
    <source>
        <dbReference type="EMBL" id="MFC6023592.1"/>
    </source>
</evidence>
<accession>A0ABW1KR87</accession>
<organism evidence="1 2">
    <name type="scientific">Plantactinospora solaniradicis</name>
    <dbReference type="NCBI Taxonomy" id="1723736"/>
    <lineage>
        <taxon>Bacteria</taxon>
        <taxon>Bacillati</taxon>
        <taxon>Actinomycetota</taxon>
        <taxon>Actinomycetes</taxon>
        <taxon>Micromonosporales</taxon>
        <taxon>Micromonosporaceae</taxon>
        <taxon>Plantactinospora</taxon>
    </lineage>
</organism>
<protein>
    <submittedName>
        <fullName evidence="1">DUF7019 family protein</fullName>
    </submittedName>
</protein>
<evidence type="ECO:0000313" key="2">
    <source>
        <dbReference type="Proteomes" id="UP001596203"/>
    </source>
</evidence>
<dbReference type="RefSeq" id="WP_377434088.1">
    <property type="nucleotide sequence ID" value="NZ_JBHSPR010000097.1"/>
</dbReference>
<name>A0ABW1KR87_9ACTN</name>
<dbReference type="Pfam" id="PF22880">
    <property type="entry name" value="DUF7019"/>
    <property type="match status" value="1"/>
</dbReference>
<dbReference type="NCBIfam" id="NF040893">
    <property type="entry name" value="SAVMC3_10250"/>
    <property type="match status" value="1"/>
</dbReference>
<dbReference type="Proteomes" id="UP001596203">
    <property type="component" value="Unassembled WGS sequence"/>
</dbReference>
<keyword evidence="2" id="KW-1185">Reference proteome</keyword>
<reference evidence="2" key="1">
    <citation type="journal article" date="2019" name="Int. J. Syst. Evol. Microbiol.">
        <title>The Global Catalogue of Microorganisms (GCM) 10K type strain sequencing project: providing services to taxonomists for standard genome sequencing and annotation.</title>
        <authorList>
            <consortium name="The Broad Institute Genomics Platform"/>
            <consortium name="The Broad Institute Genome Sequencing Center for Infectious Disease"/>
            <person name="Wu L."/>
            <person name="Ma J."/>
        </authorList>
    </citation>
    <scope>NUCLEOTIDE SEQUENCE [LARGE SCALE GENOMIC DNA]</scope>
    <source>
        <strain evidence="2">ZS-35-S2</strain>
    </source>
</reference>
<proteinExistence type="predicted"/>
<comment type="caution">
    <text evidence="1">The sequence shown here is derived from an EMBL/GenBank/DDBJ whole genome shotgun (WGS) entry which is preliminary data.</text>
</comment>
<dbReference type="InterPro" id="IPR054284">
    <property type="entry name" value="DUF7019"/>
</dbReference>